<dbReference type="GO" id="GO:0016020">
    <property type="term" value="C:membrane"/>
    <property type="evidence" value="ECO:0007669"/>
    <property type="project" value="TreeGrafter"/>
</dbReference>
<dbReference type="SUPFAM" id="SSF110004">
    <property type="entry name" value="Glycolipid transfer protein, GLTP"/>
    <property type="match status" value="1"/>
</dbReference>
<dbReference type="PANTHER" id="PTHR10219:SF93">
    <property type="entry name" value="CERAMIDE-1-PHOSPHATE TRANSFER PROTEIN"/>
    <property type="match status" value="1"/>
</dbReference>
<dbReference type="GeneID" id="105023916"/>
<name>A0A3P8XLT6_ESOLU</name>
<evidence type="ECO:0000313" key="3">
    <source>
        <dbReference type="Ensembl" id="ENSELUP00000005511.3"/>
    </source>
</evidence>
<reference evidence="3" key="4">
    <citation type="submission" date="2025-09" db="UniProtKB">
        <authorList>
            <consortium name="Ensembl"/>
        </authorList>
    </citation>
    <scope>IDENTIFICATION</scope>
</reference>
<proteinExistence type="predicted"/>
<evidence type="ECO:0000259" key="2">
    <source>
        <dbReference type="Pfam" id="PF08718"/>
    </source>
</evidence>
<feature type="domain" description="Glycolipid transfer protein" evidence="2">
    <location>
        <begin position="96"/>
        <end position="274"/>
    </location>
</feature>
<accession>A0A3P8XLT6</accession>
<reference evidence="3" key="2">
    <citation type="submission" date="2020-02" db="EMBL/GenBank/DDBJ databases">
        <title>Esox lucius (northern pike) genome, fEsoLuc1, primary haplotype.</title>
        <authorList>
            <person name="Myers G."/>
            <person name="Karagic N."/>
            <person name="Meyer A."/>
            <person name="Pippel M."/>
            <person name="Reichard M."/>
            <person name="Winkler S."/>
            <person name="Tracey A."/>
            <person name="Sims Y."/>
            <person name="Howe K."/>
            <person name="Rhie A."/>
            <person name="Formenti G."/>
            <person name="Durbin R."/>
            <person name="Fedrigo O."/>
            <person name="Jarvis E.D."/>
        </authorList>
    </citation>
    <scope>NUCLEOTIDE SEQUENCE [LARGE SCALE GENOMIC DNA]</scope>
</reference>
<dbReference type="GO" id="GO:1902387">
    <property type="term" value="F:ceramide 1-phosphate binding"/>
    <property type="evidence" value="ECO:0007669"/>
    <property type="project" value="TreeGrafter"/>
</dbReference>
<sequence length="312" mass="35033">MGVKGKAAVAIVVLLFFLGFMWLLFFFFTEGSLDYQWGSCLKSYNQINRPPQFSNVSEADSPEDRATLRFCPGHKFQISALLSHLLAAPVSTNDVLLRPYLASWDELIKFMEALGPMVGLISQEIETKTSIIRDLARREAATSDEGELGLDGGIGHGEGQGMAENSLEAPGNAYISVRSMIRTELSRGLVDFQRTTESGCRTLLRLHRALLWLQGFLMKLAESPLDGQLRNPAELCREAYQHTLAHHHTWFVRRAAEIAFIAMPERGFFYRLVCVTNQEEASVVLNRVVRAIGEVYDRTQGALEEHRMLDLP</sequence>
<dbReference type="OrthoDB" id="116883at2759"/>
<dbReference type="GO" id="GO:0005829">
    <property type="term" value="C:cytosol"/>
    <property type="evidence" value="ECO:0007669"/>
    <property type="project" value="TreeGrafter"/>
</dbReference>
<dbReference type="Pfam" id="PF08718">
    <property type="entry name" value="GLTP"/>
    <property type="match status" value="1"/>
</dbReference>
<keyword evidence="1" id="KW-0812">Transmembrane</keyword>
<dbReference type="PANTHER" id="PTHR10219">
    <property type="entry name" value="GLYCOLIPID TRANSFER PROTEIN-RELATED"/>
    <property type="match status" value="1"/>
</dbReference>
<dbReference type="Gene3D" id="1.10.3520.10">
    <property type="entry name" value="Glycolipid transfer protein"/>
    <property type="match status" value="1"/>
</dbReference>
<dbReference type="Bgee" id="ENSELUG00000034375">
    <property type="expression patterns" value="Expressed in liver and 6 other cell types or tissues"/>
</dbReference>
<dbReference type="GeneTree" id="ENSGT00940000165048"/>
<protein>
    <recommendedName>
        <fullName evidence="2">Glycolipid transfer protein domain-containing protein</fullName>
    </recommendedName>
</protein>
<reference evidence="3" key="3">
    <citation type="submission" date="2025-08" db="UniProtKB">
        <authorList>
            <consortium name="Ensembl"/>
        </authorList>
    </citation>
    <scope>IDENTIFICATION</scope>
</reference>
<reference evidence="4" key="1">
    <citation type="journal article" date="2014" name="PLoS ONE">
        <title>The genome and linkage map of the northern pike (Esox lucius): conserved synteny revealed between the salmonid sister group and the Neoteleostei.</title>
        <authorList>
            <person name="Rondeau E.B."/>
            <person name="Minkley D.R."/>
            <person name="Leong J.S."/>
            <person name="Messmer A.M."/>
            <person name="Jantzen J.R."/>
            <person name="von Schalburg K.R."/>
            <person name="Lemon C."/>
            <person name="Bird N.H."/>
            <person name="Koop B.F."/>
        </authorList>
    </citation>
    <scope>NUCLEOTIDE SEQUENCE</scope>
</reference>
<dbReference type="InterPro" id="IPR036497">
    <property type="entry name" value="GLTP_sf"/>
</dbReference>
<dbReference type="GO" id="GO:1902388">
    <property type="term" value="F:ceramide 1-phosphate transfer activity"/>
    <property type="evidence" value="ECO:0007669"/>
    <property type="project" value="TreeGrafter"/>
</dbReference>
<dbReference type="AlphaFoldDB" id="A0A3P8XLT6"/>
<evidence type="ECO:0000256" key="1">
    <source>
        <dbReference type="SAM" id="Phobius"/>
    </source>
</evidence>
<feature type="transmembrane region" description="Helical" evidence="1">
    <location>
        <begin position="7"/>
        <end position="28"/>
    </location>
</feature>
<dbReference type="Proteomes" id="UP000265140">
    <property type="component" value="Chromosome 7"/>
</dbReference>
<organism evidence="3 4">
    <name type="scientific">Esox lucius</name>
    <name type="common">Northern pike</name>
    <dbReference type="NCBI Taxonomy" id="8010"/>
    <lineage>
        <taxon>Eukaryota</taxon>
        <taxon>Metazoa</taxon>
        <taxon>Chordata</taxon>
        <taxon>Craniata</taxon>
        <taxon>Vertebrata</taxon>
        <taxon>Euteleostomi</taxon>
        <taxon>Actinopterygii</taxon>
        <taxon>Neopterygii</taxon>
        <taxon>Teleostei</taxon>
        <taxon>Protacanthopterygii</taxon>
        <taxon>Esociformes</taxon>
        <taxon>Esocidae</taxon>
        <taxon>Esox</taxon>
    </lineage>
</organism>
<dbReference type="InterPro" id="IPR014830">
    <property type="entry name" value="Glycolipid_transfer_prot_dom"/>
</dbReference>
<dbReference type="KEGG" id="els:105023916"/>
<evidence type="ECO:0000313" key="4">
    <source>
        <dbReference type="Proteomes" id="UP000265140"/>
    </source>
</evidence>
<keyword evidence="1" id="KW-1133">Transmembrane helix</keyword>
<keyword evidence="4" id="KW-1185">Reference proteome</keyword>
<dbReference type="OMA" id="MLGRMMR"/>
<dbReference type="InParanoid" id="A0A3P8XLT6"/>
<dbReference type="CTD" id="565337"/>
<keyword evidence="1" id="KW-0472">Membrane</keyword>
<dbReference type="Ensembl" id="ENSELUT00000010546.3">
    <property type="protein sequence ID" value="ENSELUP00000005511.3"/>
    <property type="gene ID" value="ENSELUG00000034375.2"/>
</dbReference>
<dbReference type="RefSeq" id="XP_010891760.2">
    <property type="nucleotide sequence ID" value="XM_010893458.3"/>
</dbReference>